<feature type="transmembrane region" description="Helical" evidence="6">
    <location>
        <begin position="303"/>
        <end position="325"/>
    </location>
</feature>
<feature type="transmembrane region" description="Helical" evidence="6">
    <location>
        <begin position="12"/>
        <end position="30"/>
    </location>
</feature>
<keyword evidence="4 6" id="KW-1133">Transmembrane helix</keyword>
<dbReference type="PANTHER" id="PTHR21716">
    <property type="entry name" value="TRANSMEMBRANE PROTEIN"/>
    <property type="match status" value="1"/>
</dbReference>
<name>A0A5P9NFM0_9GAMM</name>
<feature type="transmembrane region" description="Helical" evidence="6">
    <location>
        <begin position="205"/>
        <end position="222"/>
    </location>
</feature>
<accession>A0A5P9NFM0</accession>
<dbReference type="InterPro" id="IPR002549">
    <property type="entry name" value="AI-2E-like"/>
</dbReference>
<feature type="transmembrane region" description="Helical" evidence="6">
    <location>
        <begin position="66"/>
        <end position="90"/>
    </location>
</feature>
<keyword evidence="5 6" id="KW-0472">Membrane</keyword>
<feature type="transmembrane region" description="Helical" evidence="6">
    <location>
        <begin position="262"/>
        <end position="283"/>
    </location>
</feature>
<evidence type="ECO:0000256" key="4">
    <source>
        <dbReference type="ARBA" id="ARBA00022989"/>
    </source>
</evidence>
<evidence type="ECO:0000256" key="6">
    <source>
        <dbReference type="SAM" id="Phobius"/>
    </source>
</evidence>
<comment type="subcellular location">
    <subcellularLocation>
        <location evidence="1">Membrane</location>
        <topology evidence="1">Multi-pass membrane protein</topology>
    </subcellularLocation>
</comment>
<organism evidence="7 8">
    <name type="scientific">Halioglobus maricola</name>
    <dbReference type="NCBI Taxonomy" id="2601894"/>
    <lineage>
        <taxon>Bacteria</taxon>
        <taxon>Pseudomonadati</taxon>
        <taxon>Pseudomonadota</taxon>
        <taxon>Gammaproteobacteria</taxon>
        <taxon>Cellvibrionales</taxon>
        <taxon>Halieaceae</taxon>
        <taxon>Halioglobus</taxon>
    </lineage>
</organism>
<dbReference type="EMBL" id="CP036422">
    <property type="protein sequence ID" value="QFU74306.1"/>
    <property type="molecule type" value="Genomic_DNA"/>
</dbReference>
<dbReference type="Pfam" id="PF01594">
    <property type="entry name" value="AI-2E_transport"/>
    <property type="match status" value="1"/>
</dbReference>
<protein>
    <submittedName>
        <fullName evidence="7">AI-2E family transporter</fullName>
    </submittedName>
</protein>
<evidence type="ECO:0000256" key="5">
    <source>
        <dbReference type="ARBA" id="ARBA00023136"/>
    </source>
</evidence>
<dbReference type="KEGG" id="halc:EY643_00830"/>
<feature type="transmembrane region" description="Helical" evidence="6">
    <location>
        <begin position="36"/>
        <end position="54"/>
    </location>
</feature>
<dbReference type="GO" id="GO:0055085">
    <property type="term" value="P:transmembrane transport"/>
    <property type="evidence" value="ECO:0007669"/>
    <property type="project" value="TreeGrafter"/>
</dbReference>
<feature type="transmembrane region" description="Helical" evidence="6">
    <location>
        <begin position="228"/>
        <end position="250"/>
    </location>
</feature>
<dbReference type="RefSeq" id="WP_152660417.1">
    <property type="nucleotide sequence ID" value="NZ_CP036422.1"/>
</dbReference>
<dbReference type="PANTHER" id="PTHR21716:SF64">
    <property type="entry name" value="AI-2 TRANSPORT PROTEIN TQSA"/>
    <property type="match status" value="1"/>
</dbReference>
<dbReference type="Proteomes" id="UP000326287">
    <property type="component" value="Chromosome"/>
</dbReference>
<feature type="transmembrane region" description="Helical" evidence="6">
    <location>
        <begin position="139"/>
        <end position="165"/>
    </location>
</feature>
<sequence length="362" mass="38138">MPETTPAVARTSIRDSLLVFASIVIILAGARYSANVLVPFLLAVFIAVICSAPIRMLAARGMPRSLAVTLVGLAAVGLLLAVFFLIGSAADDFAAAMPGYEQQFTALVDRWAARLEGWGVSVSEEGVARALDPAAVMGYFGSFLGGLGDALGNFVLILFTVLFILADASSLPAKMAAMSNGRETSYVEPATVLLLSMNNYVRTKALVSALTGGIIWVGLILLDTPFAALWGFLAFLLNFIPNVGSIIAAVPPVLLSLLEGSPLLTGSLVALYVVVNMVVGNVIEPRWMGQAVGLSTLAVFVSLVFWGYMFGAVGMLLSVPLTMVIKFLTLLHPRSAWFGILLSNWPPSDQAATAGGEESPRV</sequence>
<evidence type="ECO:0000313" key="7">
    <source>
        <dbReference type="EMBL" id="QFU74306.1"/>
    </source>
</evidence>
<dbReference type="OrthoDB" id="9799225at2"/>
<evidence type="ECO:0000256" key="3">
    <source>
        <dbReference type="ARBA" id="ARBA00022692"/>
    </source>
</evidence>
<gene>
    <name evidence="7" type="ORF">EY643_00830</name>
</gene>
<keyword evidence="3 6" id="KW-0812">Transmembrane</keyword>
<evidence type="ECO:0000256" key="1">
    <source>
        <dbReference type="ARBA" id="ARBA00004141"/>
    </source>
</evidence>
<proteinExistence type="inferred from homology"/>
<dbReference type="GO" id="GO:0016020">
    <property type="term" value="C:membrane"/>
    <property type="evidence" value="ECO:0007669"/>
    <property type="project" value="UniProtKB-SubCell"/>
</dbReference>
<evidence type="ECO:0000313" key="8">
    <source>
        <dbReference type="Proteomes" id="UP000326287"/>
    </source>
</evidence>
<dbReference type="AlphaFoldDB" id="A0A5P9NFM0"/>
<comment type="similarity">
    <text evidence="2">Belongs to the autoinducer-2 exporter (AI-2E) (TC 2.A.86) family.</text>
</comment>
<evidence type="ECO:0000256" key="2">
    <source>
        <dbReference type="ARBA" id="ARBA00009773"/>
    </source>
</evidence>
<reference evidence="7 8" key="1">
    <citation type="submission" date="2019-02" db="EMBL/GenBank/DDBJ databases">
        <authorList>
            <person name="Li S.-H."/>
        </authorList>
    </citation>
    <scope>NUCLEOTIDE SEQUENCE [LARGE SCALE GENOMIC DNA]</scope>
    <source>
        <strain evidence="7 8">IMCC14385</strain>
    </source>
</reference>
<keyword evidence="8" id="KW-1185">Reference proteome</keyword>